<dbReference type="InterPro" id="IPR029063">
    <property type="entry name" value="SAM-dependent_MTases_sf"/>
</dbReference>
<dbReference type="GO" id="GO:0032259">
    <property type="term" value="P:methylation"/>
    <property type="evidence" value="ECO:0007669"/>
    <property type="project" value="UniProtKB-KW"/>
</dbReference>
<proteinExistence type="predicted"/>
<dbReference type="Proteomes" id="UP001198190">
    <property type="component" value="Unassembled WGS sequence"/>
</dbReference>
<evidence type="ECO:0000313" key="3">
    <source>
        <dbReference type="Proteomes" id="UP001198190"/>
    </source>
</evidence>
<keyword evidence="2" id="KW-0808">Transferase</keyword>
<reference evidence="2" key="1">
    <citation type="submission" date="2021-10" db="EMBL/GenBank/DDBJ databases">
        <title>Collection of gut derived symbiotic bacterial strains cultured from healthy donors.</title>
        <authorList>
            <person name="Lin H."/>
            <person name="Littmann E."/>
            <person name="Claire K."/>
            <person name="Pamer E."/>
        </authorList>
    </citation>
    <scope>NUCLEOTIDE SEQUENCE</scope>
    <source>
        <strain evidence="2">MSK.7.16</strain>
    </source>
</reference>
<comment type="caution">
    <text evidence="2">The sequence shown here is derived from an EMBL/GenBank/DDBJ whole genome shotgun (WGS) entry which is preliminary data.</text>
</comment>
<dbReference type="CDD" id="cd02440">
    <property type="entry name" value="AdoMet_MTases"/>
    <property type="match status" value="1"/>
</dbReference>
<dbReference type="RefSeq" id="WP_227152659.1">
    <property type="nucleotide sequence ID" value="NZ_DBFVHX010000053.1"/>
</dbReference>
<dbReference type="SUPFAM" id="SSF53335">
    <property type="entry name" value="S-adenosyl-L-methionine-dependent methyltransferases"/>
    <property type="match status" value="1"/>
</dbReference>
<dbReference type="PANTHER" id="PTHR43591">
    <property type="entry name" value="METHYLTRANSFERASE"/>
    <property type="match status" value="1"/>
</dbReference>
<dbReference type="AlphaFoldDB" id="A0AAW4U398"/>
<dbReference type="InterPro" id="IPR013216">
    <property type="entry name" value="Methyltransf_11"/>
</dbReference>
<accession>A0AAW4U398</accession>
<evidence type="ECO:0000259" key="1">
    <source>
        <dbReference type="Pfam" id="PF08241"/>
    </source>
</evidence>
<dbReference type="EMBL" id="JAJCGD010000004">
    <property type="protein sequence ID" value="MCB6827546.1"/>
    <property type="molecule type" value="Genomic_DNA"/>
</dbReference>
<gene>
    <name evidence="2" type="ORF">LIY65_02475</name>
</gene>
<sequence>MLTLLTEIEQYWTKRAEGYSQVNQNELHSEQKQKWQQTLLKYLNLTEIKTKHILDIGTGPGFFAIILTQLGFKVTAIDYTAEMLLKAKQNANELQVRIDFQQMNAQQLTLPSNSFDAIVTRNLTWNLPNPQTAYQEWYRVLKPNGILLNFDANWYTHLFDEQMRKAYEQDRQSVAKAQIDDHYTCTDIDTMEKIARQVPLSAINRPSWDKQILNDIGFKTIELFPKVWQQVWSDEEKLNYASTPMFLIKATK</sequence>
<protein>
    <submittedName>
        <fullName evidence="2">Class I SAM-dependent methyltransferase</fullName>
    </submittedName>
</protein>
<feature type="domain" description="Methyltransferase type 11" evidence="1">
    <location>
        <begin position="54"/>
        <end position="148"/>
    </location>
</feature>
<evidence type="ECO:0000313" key="2">
    <source>
        <dbReference type="EMBL" id="MCB6827546.1"/>
    </source>
</evidence>
<name>A0AAW4U398_9FIRM</name>
<dbReference type="Gene3D" id="3.40.50.150">
    <property type="entry name" value="Vaccinia Virus protein VP39"/>
    <property type="match status" value="1"/>
</dbReference>
<organism evidence="2 3">
    <name type="scientific">Megamonas funiformis</name>
    <dbReference type="NCBI Taxonomy" id="437897"/>
    <lineage>
        <taxon>Bacteria</taxon>
        <taxon>Bacillati</taxon>
        <taxon>Bacillota</taxon>
        <taxon>Negativicutes</taxon>
        <taxon>Selenomonadales</taxon>
        <taxon>Selenomonadaceae</taxon>
        <taxon>Megamonas</taxon>
    </lineage>
</organism>
<dbReference type="GO" id="GO:0008757">
    <property type="term" value="F:S-adenosylmethionine-dependent methyltransferase activity"/>
    <property type="evidence" value="ECO:0007669"/>
    <property type="project" value="InterPro"/>
</dbReference>
<dbReference type="Pfam" id="PF08241">
    <property type="entry name" value="Methyltransf_11"/>
    <property type="match status" value="1"/>
</dbReference>
<keyword evidence="2" id="KW-0489">Methyltransferase</keyword>